<feature type="domain" description="Carbohydrate kinase FGGY N-terminal" evidence="5">
    <location>
        <begin position="4"/>
        <end position="239"/>
    </location>
</feature>
<proteinExistence type="inferred from homology"/>
<dbReference type="PIRSF" id="PIRSF000538">
    <property type="entry name" value="GlpK"/>
    <property type="match status" value="1"/>
</dbReference>
<dbReference type="Pfam" id="PF00370">
    <property type="entry name" value="FGGY_N"/>
    <property type="match status" value="1"/>
</dbReference>
<dbReference type="GO" id="GO:0016301">
    <property type="term" value="F:kinase activity"/>
    <property type="evidence" value="ECO:0007669"/>
    <property type="project" value="UniProtKB-KW"/>
</dbReference>
<evidence type="ECO:0008006" key="9">
    <source>
        <dbReference type="Google" id="ProtNLM"/>
    </source>
</evidence>
<evidence type="ECO:0000256" key="3">
    <source>
        <dbReference type="ARBA" id="ARBA00022777"/>
    </source>
</evidence>
<dbReference type="InterPro" id="IPR000577">
    <property type="entry name" value="Carb_kinase_FGGY"/>
</dbReference>
<dbReference type="CDD" id="cd00366">
    <property type="entry name" value="ASKHA_NBD_FGGY"/>
    <property type="match status" value="1"/>
</dbReference>
<accession>A0A933L711</accession>
<dbReference type="GO" id="GO:0005975">
    <property type="term" value="P:carbohydrate metabolic process"/>
    <property type="evidence" value="ECO:0007669"/>
    <property type="project" value="InterPro"/>
</dbReference>
<evidence type="ECO:0000256" key="1">
    <source>
        <dbReference type="ARBA" id="ARBA00009156"/>
    </source>
</evidence>
<dbReference type="InterPro" id="IPR018484">
    <property type="entry name" value="FGGY_N"/>
</dbReference>
<dbReference type="Pfam" id="PF02782">
    <property type="entry name" value="FGGY_C"/>
    <property type="match status" value="1"/>
</dbReference>
<dbReference type="EMBL" id="JACRAF010000057">
    <property type="protein sequence ID" value="MBI4923500.1"/>
    <property type="molecule type" value="Genomic_DNA"/>
</dbReference>
<evidence type="ECO:0000256" key="4">
    <source>
        <dbReference type="RuleBase" id="RU003733"/>
    </source>
</evidence>
<dbReference type="InterPro" id="IPR050406">
    <property type="entry name" value="FGGY_Carb_Kinase"/>
</dbReference>
<sequence>MPTLGVDVGTQSLKAVVLGDQMQALGAGSVGYRPAFPQPGWAEQDPRHWLAALRPAIAAALAEARVTSRDIAALAVCGQLDGCVPTDGEERALAPAIIWMDRRAESLLAAIDPALIRDRCGLVLDATHMGAKIAWLDAHLPQRGEVATWHQPVSFLVAALTGRRVVSHSLASTTMLYDMHKGDWDDALLALFGTRRDQLPSIAGDAEIAGLLTAEGADLTGLHAGLPVAVGTGDDFSNPLGCGIHRPGIVAVSLGTAETVAALSDRDIVDPGMLVETHAFPGGRFHLGNPGWLSGGAVRWASALLSIAGDEAFSARAAEAPPGCDGVTFIPALSGAMSPKWIAAARGSFIGLTPSHGASHLARAVLEGTAFAMRDVIDRLDALGVPTTRLRLMGGGARSDLWCQIRADVSGRPAELLTESDASAIGAALLAAVAAGIMPDIGTACAALRLPMRSIAPGPPVYDDAYRRYRDGFAALEPLWR</sequence>
<dbReference type="InterPro" id="IPR043129">
    <property type="entry name" value="ATPase_NBD"/>
</dbReference>
<dbReference type="Proteomes" id="UP000782610">
    <property type="component" value="Unassembled WGS sequence"/>
</dbReference>
<dbReference type="AlphaFoldDB" id="A0A933L711"/>
<evidence type="ECO:0000259" key="5">
    <source>
        <dbReference type="Pfam" id="PF00370"/>
    </source>
</evidence>
<keyword evidence="2 4" id="KW-0808">Transferase</keyword>
<dbReference type="PROSITE" id="PS00445">
    <property type="entry name" value="FGGY_KINASES_2"/>
    <property type="match status" value="1"/>
</dbReference>
<dbReference type="InterPro" id="IPR018485">
    <property type="entry name" value="FGGY_C"/>
</dbReference>
<keyword evidence="3 4" id="KW-0418">Kinase</keyword>
<comment type="similarity">
    <text evidence="1 4">Belongs to the FGGY kinase family.</text>
</comment>
<feature type="domain" description="Carbohydrate kinase FGGY C-terminal" evidence="6">
    <location>
        <begin position="251"/>
        <end position="435"/>
    </location>
</feature>
<dbReference type="InterPro" id="IPR018483">
    <property type="entry name" value="Carb_kinase_FGGY_CS"/>
</dbReference>
<evidence type="ECO:0000313" key="8">
    <source>
        <dbReference type="Proteomes" id="UP000782610"/>
    </source>
</evidence>
<name>A0A933L711_9HYPH</name>
<comment type="caution">
    <text evidence="7">The sequence shown here is derived from an EMBL/GenBank/DDBJ whole genome shotgun (WGS) entry which is preliminary data.</text>
</comment>
<dbReference type="SUPFAM" id="SSF53067">
    <property type="entry name" value="Actin-like ATPase domain"/>
    <property type="match status" value="2"/>
</dbReference>
<gene>
    <name evidence="7" type="ORF">HY834_17310</name>
</gene>
<dbReference type="PANTHER" id="PTHR43095">
    <property type="entry name" value="SUGAR KINASE"/>
    <property type="match status" value="1"/>
</dbReference>
<organism evidence="7 8">
    <name type="scientific">Devosia nanyangense</name>
    <dbReference type="NCBI Taxonomy" id="1228055"/>
    <lineage>
        <taxon>Bacteria</taxon>
        <taxon>Pseudomonadati</taxon>
        <taxon>Pseudomonadota</taxon>
        <taxon>Alphaproteobacteria</taxon>
        <taxon>Hyphomicrobiales</taxon>
        <taxon>Devosiaceae</taxon>
        <taxon>Devosia</taxon>
    </lineage>
</organism>
<dbReference type="PANTHER" id="PTHR43095:SF5">
    <property type="entry name" value="XYLULOSE KINASE"/>
    <property type="match status" value="1"/>
</dbReference>
<protein>
    <recommendedName>
        <fullName evidence="9">Xylulokinase</fullName>
    </recommendedName>
</protein>
<dbReference type="Gene3D" id="3.30.420.40">
    <property type="match status" value="2"/>
</dbReference>
<evidence type="ECO:0000313" key="7">
    <source>
        <dbReference type="EMBL" id="MBI4923500.1"/>
    </source>
</evidence>
<evidence type="ECO:0000259" key="6">
    <source>
        <dbReference type="Pfam" id="PF02782"/>
    </source>
</evidence>
<dbReference type="GO" id="GO:0016773">
    <property type="term" value="F:phosphotransferase activity, alcohol group as acceptor"/>
    <property type="evidence" value="ECO:0007669"/>
    <property type="project" value="InterPro"/>
</dbReference>
<evidence type="ECO:0000256" key="2">
    <source>
        <dbReference type="ARBA" id="ARBA00022679"/>
    </source>
</evidence>
<reference evidence="7" key="1">
    <citation type="submission" date="2020-07" db="EMBL/GenBank/DDBJ databases">
        <title>Huge and variable diversity of episymbiotic CPR bacteria and DPANN archaea in groundwater ecosystems.</title>
        <authorList>
            <person name="He C.Y."/>
            <person name="Keren R."/>
            <person name="Whittaker M."/>
            <person name="Farag I.F."/>
            <person name="Doudna J."/>
            <person name="Cate J.H.D."/>
            <person name="Banfield J.F."/>
        </authorList>
    </citation>
    <scope>NUCLEOTIDE SEQUENCE</scope>
    <source>
        <strain evidence="7">NC_groundwater_1586_Pr3_B-0.1um_66_15</strain>
    </source>
</reference>